<evidence type="ECO:0000256" key="5">
    <source>
        <dbReference type="ARBA" id="ARBA00022741"/>
    </source>
</evidence>
<dbReference type="Proteomes" id="UP000198287">
    <property type="component" value="Unassembled WGS sequence"/>
</dbReference>
<dbReference type="EMBL" id="LNIX01000007">
    <property type="protein sequence ID" value="OXA51516.1"/>
    <property type="molecule type" value="Genomic_DNA"/>
</dbReference>
<dbReference type="GO" id="GO:0005524">
    <property type="term" value="F:ATP binding"/>
    <property type="evidence" value="ECO:0007669"/>
    <property type="project" value="UniProtKB-UniRule"/>
</dbReference>
<feature type="transmembrane region" description="Helical" evidence="12">
    <location>
        <begin position="317"/>
        <end position="335"/>
    </location>
</feature>
<dbReference type="PROSITE" id="PS00108">
    <property type="entry name" value="PROTEIN_KINASE_ST"/>
    <property type="match status" value="1"/>
</dbReference>
<keyword evidence="5 10" id="KW-0547">Nucleotide-binding</keyword>
<feature type="transmembrane region" description="Helical" evidence="12">
    <location>
        <begin position="726"/>
        <end position="746"/>
    </location>
</feature>
<feature type="transmembrane region" description="Helical" evidence="12">
    <location>
        <begin position="631"/>
        <end position="651"/>
    </location>
</feature>
<dbReference type="InterPro" id="IPR008271">
    <property type="entry name" value="Ser/Thr_kinase_AS"/>
</dbReference>
<evidence type="ECO:0000313" key="15">
    <source>
        <dbReference type="Proteomes" id="UP000198287"/>
    </source>
</evidence>
<feature type="region of interest" description="Disordered" evidence="11">
    <location>
        <begin position="342"/>
        <end position="363"/>
    </location>
</feature>
<feature type="transmembrane region" description="Helical" evidence="12">
    <location>
        <begin position="657"/>
        <end position="677"/>
    </location>
</feature>
<feature type="transmembrane region" description="Helical" evidence="12">
    <location>
        <begin position="599"/>
        <end position="619"/>
    </location>
</feature>
<evidence type="ECO:0000256" key="6">
    <source>
        <dbReference type="ARBA" id="ARBA00022840"/>
    </source>
</evidence>
<protein>
    <submittedName>
        <fullName evidence="14">Translocating chain-associated membrane protein 1-like 1</fullName>
    </submittedName>
</protein>
<dbReference type="Gene3D" id="1.10.510.10">
    <property type="entry name" value="Transferase(Phosphotransferase) domain 1"/>
    <property type="match status" value="1"/>
</dbReference>
<dbReference type="InterPro" id="IPR000719">
    <property type="entry name" value="Prot_kinase_dom"/>
</dbReference>
<dbReference type="InterPro" id="IPR017441">
    <property type="entry name" value="Protein_kinase_ATP_BS"/>
</dbReference>
<dbReference type="STRING" id="158441.A0A226E4U6"/>
<dbReference type="SMART" id="SM00724">
    <property type="entry name" value="TLC"/>
    <property type="match status" value="1"/>
</dbReference>
<dbReference type="AlphaFoldDB" id="A0A226E4U6"/>
<feature type="transmembrane region" description="Helical" evidence="12">
    <location>
        <begin position="689"/>
        <end position="714"/>
    </location>
</feature>
<evidence type="ECO:0000256" key="1">
    <source>
        <dbReference type="ARBA" id="ARBA00004141"/>
    </source>
</evidence>
<reference evidence="14 15" key="1">
    <citation type="submission" date="2015-12" db="EMBL/GenBank/DDBJ databases">
        <title>The genome of Folsomia candida.</title>
        <authorList>
            <person name="Faddeeva A."/>
            <person name="Derks M.F."/>
            <person name="Anvar Y."/>
            <person name="Smit S."/>
            <person name="Van Straalen N."/>
            <person name="Roelofs D."/>
        </authorList>
    </citation>
    <scope>NUCLEOTIDE SEQUENCE [LARGE SCALE GENOMIC DNA]</scope>
    <source>
        <strain evidence="14 15">VU population</strain>
        <tissue evidence="14">Whole body</tissue>
    </source>
</reference>
<evidence type="ECO:0000256" key="4">
    <source>
        <dbReference type="ARBA" id="ARBA00022692"/>
    </source>
</evidence>
<keyword evidence="15" id="KW-1185">Reference proteome</keyword>
<dbReference type="GO" id="GO:0045048">
    <property type="term" value="P:protein insertion into ER membrane"/>
    <property type="evidence" value="ECO:0007669"/>
    <property type="project" value="TreeGrafter"/>
</dbReference>
<dbReference type="GO" id="GO:0006616">
    <property type="term" value="P:SRP-dependent cotranslational protein targeting to membrane, translocation"/>
    <property type="evidence" value="ECO:0007669"/>
    <property type="project" value="InterPro"/>
</dbReference>
<dbReference type="PANTHER" id="PTHR12371:SF11">
    <property type="entry name" value="TRANSLOCATING CHAIN-ASSOCIATED MEMBRANE PROTEIN"/>
    <property type="match status" value="1"/>
</dbReference>
<feature type="transmembrane region" description="Helical" evidence="12">
    <location>
        <begin position="560"/>
        <end position="579"/>
    </location>
</feature>
<dbReference type="GO" id="GO:0005789">
    <property type="term" value="C:endoplasmic reticulum membrane"/>
    <property type="evidence" value="ECO:0007669"/>
    <property type="project" value="TreeGrafter"/>
</dbReference>
<gene>
    <name evidence="14" type="ORF">Fcan01_13112</name>
</gene>
<dbReference type="PANTHER" id="PTHR12371">
    <property type="entry name" value="TRANSLOCATION ASSOCIATED MEMBRANE PROTEIN"/>
    <property type="match status" value="1"/>
</dbReference>
<evidence type="ECO:0000256" key="8">
    <source>
        <dbReference type="ARBA" id="ARBA00022989"/>
    </source>
</evidence>
<feature type="transmembrane region" description="Helical" evidence="12">
    <location>
        <begin position="461"/>
        <end position="488"/>
    </location>
</feature>
<dbReference type="OrthoDB" id="3053196at2759"/>
<evidence type="ECO:0000256" key="2">
    <source>
        <dbReference type="ARBA" id="ARBA00005999"/>
    </source>
</evidence>
<evidence type="ECO:0000256" key="10">
    <source>
        <dbReference type="PROSITE-ProRule" id="PRU10141"/>
    </source>
</evidence>
<feature type="transmembrane region" description="Helical" evidence="12">
    <location>
        <begin position="521"/>
        <end position="540"/>
    </location>
</feature>
<keyword evidence="9 12" id="KW-0472">Membrane</keyword>
<feature type="domain" description="Protein kinase" evidence="13">
    <location>
        <begin position="1"/>
        <end position="295"/>
    </location>
</feature>
<keyword evidence="3" id="KW-0813">Transport</keyword>
<evidence type="ECO:0000313" key="14">
    <source>
        <dbReference type="EMBL" id="OXA51516.1"/>
    </source>
</evidence>
<dbReference type="InterPro" id="IPR006634">
    <property type="entry name" value="TLC-dom"/>
</dbReference>
<evidence type="ECO:0000256" key="3">
    <source>
        <dbReference type="ARBA" id="ARBA00022448"/>
    </source>
</evidence>
<organism evidence="14 15">
    <name type="scientific">Folsomia candida</name>
    <name type="common">Springtail</name>
    <dbReference type="NCBI Taxonomy" id="158441"/>
    <lineage>
        <taxon>Eukaryota</taxon>
        <taxon>Metazoa</taxon>
        <taxon>Ecdysozoa</taxon>
        <taxon>Arthropoda</taxon>
        <taxon>Hexapoda</taxon>
        <taxon>Collembola</taxon>
        <taxon>Entomobryomorpha</taxon>
        <taxon>Isotomoidea</taxon>
        <taxon>Isotomidae</taxon>
        <taxon>Proisotominae</taxon>
        <taxon>Folsomia</taxon>
    </lineage>
</organism>
<name>A0A226E4U6_FOLCA</name>
<evidence type="ECO:0000256" key="11">
    <source>
        <dbReference type="SAM" id="MobiDB-lite"/>
    </source>
</evidence>
<dbReference type="InterPro" id="IPR011009">
    <property type="entry name" value="Kinase-like_dom_sf"/>
</dbReference>
<keyword evidence="4 12" id="KW-0812">Transmembrane</keyword>
<keyword evidence="8 12" id="KW-1133">Transmembrane helix</keyword>
<sequence length="798" mass="91385">MDDAGESTHYRTRTGVHLPRFLMEPRSLSSKKDREKQNLRYVPPAPRPHYVRSAPTQTRLIHSRFGVDSQDLDNSFQLLMSGGNNATTSIFRSTFDIQERLGFGSFGDVFRVRSKLNQKEYAVKKSRRMYIGEADRHVAWDVLVDMLYALQHLHKNLLVHMDVKPENIFLTIDTPTKYKLGDFGIIVCLNENRDLTEFTEGDSRYLAPEVMQGTITTKADVFSLALTILEISCHVDLPKSGSLWHELRNGQLPEPTNNLVPATLEPIIKEMLTPDINERPSINDLLCRSDVQSRIRQRNWMFRRAWVGQKCKLVCRIWAAFMSCLASLFFFTKYLRQGNERKDVPASEVGRRTPEPFPADRDIPNVLLNDSSFSDDEERRPKSPTLVFASTPISHSKTRSGGIRLRNSRLHQLGAVTDNDLRTVVGNCDRPPTMAVKGRRTNSKNPPILSHEFIIQNHADIVACIAMVFVIGLIFQVSAPIASIFIAVQHNTTRNATAPPPPPYYFDEQLYTVGWKDSCCVFFYTLIAVVIHALVQEYVLDRFTRKLHLSKIKHSKFNDAGQLLAFSLITTLWGTHIVQRENYLSQISLLWDGFPHMEMSFVLKFFMLIQLSYWLHWIPEVYFLRMKKEEIMQKLTMASIYTSVVAVAYVANLSRVSVVLLVLHFIPEILLNFARLFHFAEKINTSVWLFRLGNSVFIVARFLSVIFAVLTFWFGLEPFASQVLRTVGLAFICGIQSYMLFQFCIFHVKRLRAHSAVVVAPPKSPKKVKKPKDLSDLPEVDQNTRKQAATALKQKKLK</sequence>
<dbReference type="PROSITE" id="PS50011">
    <property type="entry name" value="PROTEIN_KINASE_DOM"/>
    <property type="match status" value="1"/>
</dbReference>
<dbReference type="GO" id="GO:0004672">
    <property type="term" value="F:protein kinase activity"/>
    <property type="evidence" value="ECO:0007669"/>
    <property type="project" value="InterPro"/>
</dbReference>
<accession>A0A226E4U6</accession>
<dbReference type="SMART" id="SM00220">
    <property type="entry name" value="S_TKc"/>
    <property type="match status" value="1"/>
</dbReference>
<evidence type="ECO:0000256" key="9">
    <source>
        <dbReference type="ARBA" id="ARBA00023136"/>
    </source>
</evidence>
<comment type="subcellular location">
    <subcellularLocation>
        <location evidence="1">Membrane</location>
        <topology evidence="1">Multi-pass membrane protein</topology>
    </subcellularLocation>
</comment>
<evidence type="ECO:0000259" key="13">
    <source>
        <dbReference type="PROSITE" id="PS50011"/>
    </source>
</evidence>
<dbReference type="Pfam" id="PF03798">
    <property type="entry name" value="TRAM_LAG1_CLN8"/>
    <property type="match status" value="1"/>
</dbReference>
<evidence type="ECO:0000256" key="12">
    <source>
        <dbReference type="SAM" id="Phobius"/>
    </source>
</evidence>
<proteinExistence type="inferred from homology"/>
<feature type="binding site" evidence="10">
    <location>
        <position position="125"/>
    </location>
    <ligand>
        <name>ATP</name>
        <dbReference type="ChEBI" id="CHEBI:30616"/>
    </ligand>
</feature>
<dbReference type="SUPFAM" id="SSF56112">
    <property type="entry name" value="Protein kinase-like (PK-like)"/>
    <property type="match status" value="1"/>
</dbReference>
<comment type="caution">
    <text evidence="14">The sequence shown here is derived from an EMBL/GenBank/DDBJ whole genome shotgun (WGS) entry which is preliminary data.</text>
</comment>
<dbReference type="PROSITE" id="PS00107">
    <property type="entry name" value="PROTEIN_KINASE_ATP"/>
    <property type="match status" value="1"/>
</dbReference>
<keyword evidence="7" id="KW-0653">Protein transport</keyword>
<keyword evidence="6 10" id="KW-0067">ATP-binding</keyword>
<feature type="region of interest" description="Disordered" evidence="11">
    <location>
        <begin position="761"/>
        <end position="798"/>
    </location>
</feature>
<dbReference type="Pfam" id="PF00069">
    <property type="entry name" value="Pkinase"/>
    <property type="match status" value="1"/>
</dbReference>
<evidence type="ECO:0000256" key="7">
    <source>
        <dbReference type="ARBA" id="ARBA00022927"/>
    </source>
</evidence>
<dbReference type="InterPro" id="IPR016447">
    <property type="entry name" value="Translocation_assoc_membrane"/>
</dbReference>
<comment type="similarity">
    <text evidence="2">Belongs to the TRAM family.</text>
</comment>